<accession>A0ABS9CYU5</accession>
<evidence type="ECO:0000313" key="4">
    <source>
        <dbReference type="EMBL" id="MCF2872455.1"/>
    </source>
</evidence>
<dbReference type="Proteomes" id="UP001200557">
    <property type="component" value="Unassembled WGS sequence"/>
</dbReference>
<gene>
    <name evidence="4" type="ORF">L0664_15375</name>
</gene>
<name>A0ABS9CYU5_9RHOB</name>
<dbReference type="Pfam" id="PF12682">
    <property type="entry name" value="Flavodoxin_4"/>
    <property type="match status" value="1"/>
</dbReference>
<dbReference type="InterPro" id="IPR029039">
    <property type="entry name" value="Flavoprotein-like_sf"/>
</dbReference>
<dbReference type="PANTHER" id="PTHR39201">
    <property type="entry name" value="EXPORTED PROTEIN-RELATED"/>
    <property type="match status" value="1"/>
</dbReference>
<organism evidence="4 5">
    <name type="scientific">Octadecabacter dasysiphoniae</name>
    <dbReference type="NCBI Taxonomy" id="2909341"/>
    <lineage>
        <taxon>Bacteria</taxon>
        <taxon>Pseudomonadati</taxon>
        <taxon>Pseudomonadota</taxon>
        <taxon>Alphaproteobacteria</taxon>
        <taxon>Rhodobacterales</taxon>
        <taxon>Roseobacteraceae</taxon>
        <taxon>Octadecabacter</taxon>
    </lineage>
</organism>
<dbReference type="PROSITE" id="PS50902">
    <property type="entry name" value="FLAVODOXIN_LIKE"/>
    <property type="match status" value="1"/>
</dbReference>
<feature type="domain" description="Flavodoxin-like" evidence="3">
    <location>
        <begin position="3"/>
        <end position="160"/>
    </location>
</feature>
<keyword evidence="1" id="KW-0285">Flavoprotein</keyword>
<evidence type="ECO:0000259" key="3">
    <source>
        <dbReference type="PROSITE" id="PS50902"/>
    </source>
</evidence>
<keyword evidence="5" id="KW-1185">Reference proteome</keyword>
<comment type="caution">
    <text evidence="4">The sequence shown here is derived from an EMBL/GenBank/DDBJ whole genome shotgun (WGS) entry which is preliminary data.</text>
</comment>
<protein>
    <recommendedName>
        <fullName evidence="3">Flavodoxin-like domain-containing protein</fullName>
    </recommendedName>
</protein>
<evidence type="ECO:0000256" key="1">
    <source>
        <dbReference type="ARBA" id="ARBA00022630"/>
    </source>
</evidence>
<evidence type="ECO:0000256" key="2">
    <source>
        <dbReference type="ARBA" id="ARBA00022643"/>
    </source>
</evidence>
<keyword evidence="2" id="KW-0288">FMN</keyword>
<proteinExistence type="predicted"/>
<dbReference type="PANTHER" id="PTHR39201:SF1">
    <property type="entry name" value="FLAVODOXIN-LIKE DOMAIN-CONTAINING PROTEIN"/>
    <property type="match status" value="1"/>
</dbReference>
<dbReference type="SUPFAM" id="SSF52218">
    <property type="entry name" value="Flavoproteins"/>
    <property type="match status" value="1"/>
</dbReference>
<sequence>MKSLILFYSRTGTTMNVANALGAALSADIKEIKCPRYQGGWFAYLRAGYDSVKGRLPPIDVPDLSIEGYDLVIIGAPIWTSYPALPLRSFLAQKPRLSGRVAVFFTFGGHSPAEKAVKMVESLLSVPLEATLALPHDQVVSGQYEAAIDTFIAKLSAVNG</sequence>
<dbReference type="Gene3D" id="3.40.50.360">
    <property type="match status" value="1"/>
</dbReference>
<evidence type="ECO:0000313" key="5">
    <source>
        <dbReference type="Proteomes" id="UP001200557"/>
    </source>
</evidence>
<dbReference type="RefSeq" id="WP_235226781.1">
    <property type="nucleotide sequence ID" value="NZ_JAKGAQ010000004.1"/>
</dbReference>
<dbReference type="EMBL" id="JAKGAQ010000004">
    <property type="protein sequence ID" value="MCF2872455.1"/>
    <property type="molecule type" value="Genomic_DNA"/>
</dbReference>
<reference evidence="4 5" key="1">
    <citation type="submission" date="2022-01" db="EMBL/GenBank/DDBJ databases">
        <title>Octadecabacter sp. nov., isolated from a marine alga.</title>
        <authorList>
            <person name="Jin M.S."/>
            <person name="Kim H.M."/>
            <person name="Han D.M."/>
            <person name="Jung J.J."/>
            <person name="Jeon C.O."/>
        </authorList>
    </citation>
    <scope>NUCLEOTIDE SEQUENCE [LARGE SCALE GENOMIC DNA]</scope>
    <source>
        <strain evidence="4 5">G9-8</strain>
    </source>
</reference>
<dbReference type="InterPro" id="IPR008254">
    <property type="entry name" value="Flavodoxin/NO_synth"/>
</dbReference>